<proteinExistence type="predicted"/>
<dbReference type="PANTHER" id="PTHR44167">
    <property type="entry name" value="OVARIAN-SPECIFIC SERINE/THREONINE-PROTEIN KINASE LOK-RELATED"/>
    <property type="match status" value="1"/>
</dbReference>
<dbReference type="EMBL" id="JAWDGP010002850">
    <property type="protein sequence ID" value="KAK3779321.1"/>
    <property type="molecule type" value="Genomic_DNA"/>
</dbReference>
<evidence type="ECO:0000256" key="1">
    <source>
        <dbReference type="SAM" id="MobiDB-lite"/>
    </source>
</evidence>
<gene>
    <name evidence="3" type="ORF">RRG08_031612</name>
</gene>
<reference evidence="3" key="1">
    <citation type="journal article" date="2023" name="G3 (Bethesda)">
        <title>A reference genome for the long-term kleptoplast-retaining sea slug Elysia crispata morphotype clarki.</title>
        <authorList>
            <person name="Eastman K.E."/>
            <person name="Pendleton A.L."/>
            <person name="Shaikh M.A."/>
            <person name="Suttiyut T."/>
            <person name="Ogas R."/>
            <person name="Tomko P."/>
            <person name="Gavelis G."/>
            <person name="Widhalm J.R."/>
            <person name="Wisecaver J.H."/>
        </authorList>
    </citation>
    <scope>NUCLEOTIDE SEQUENCE</scope>
    <source>
        <strain evidence="3">ECLA1</strain>
    </source>
</reference>
<dbReference type="GO" id="GO:0004674">
    <property type="term" value="F:protein serine/threonine kinase activity"/>
    <property type="evidence" value="ECO:0007669"/>
    <property type="project" value="TreeGrafter"/>
</dbReference>
<dbReference type="InterPro" id="IPR000719">
    <property type="entry name" value="Prot_kinase_dom"/>
</dbReference>
<feature type="region of interest" description="Disordered" evidence="1">
    <location>
        <begin position="147"/>
        <end position="170"/>
    </location>
</feature>
<organism evidence="3 4">
    <name type="scientific">Elysia crispata</name>
    <name type="common">lettuce slug</name>
    <dbReference type="NCBI Taxonomy" id="231223"/>
    <lineage>
        <taxon>Eukaryota</taxon>
        <taxon>Metazoa</taxon>
        <taxon>Spiralia</taxon>
        <taxon>Lophotrochozoa</taxon>
        <taxon>Mollusca</taxon>
        <taxon>Gastropoda</taxon>
        <taxon>Heterobranchia</taxon>
        <taxon>Euthyneura</taxon>
        <taxon>Panpulmonata</taxon>
        <taxon>Sacoglossa</taxon>
        <taxon>Placobranchoidea</taxon>
        <taxon>Plakobranchidae</taxon>
        <taxon>Elysia</taxon>
    </lineage>
</organism>
<sequence length="821" mass="91228">MWHVVRKKMEEEVVGDGCFDSETLLDKMDISMHQQQYHPVCPGTLKKEECSTITPASELINEAVQAFRLEPKIKSQYGSQQNFTEFAHSQGVPKEKMVTPPVQLFRQESEVVIDRRWHGKKIVPPDVSASEAPRPSCVQHLGVTRKIAQKRMRDDEEERDETDKAPEKSSVDFKIGFKQPVKLDQSCSPGTNFGLAQTRDAACHLINKINKASLSHSTQSLAPKKVLVDQSLDWSDLDVPLHKELVGRGTFGEVTSLLISKGRKIIQKDLTPDQQKAVPLIHINEVQVPLSFPNCSFITRVLGIIWDGQKASILQEHAGLSLREAMQNPQHSLYLQQKGNTRKIMLELFKAVEILHIHGIKHRDLKPENCCWDPLSGQVRLIDFASSRTPQDKQEASLTGITPEYLPPVVSKNLITKRCGTVLSEKDDVWGAAMVGLYIIKEGHPVIWHFAQMPEYPPSTDQMKIRLNTVLFKLAQLGDPLPHFFLNHPDRPVMEELLRGCLAVNEKKRWTAQEAVKFLQGKLNSDGSPARKYRKLGNPSNLERVLSKANPSGNIDDVDLSQNLNIRAVKTQETGSGLNRAAGPSNIMGMGGFHWKPPAGQFPLRSQLVTALTPRAQPLVPRKLSHAARPFPPQVEEPETEDEEHLKWLKETCGVKKPAPLPQHLLNLKMKLATQENGQAAAQGKSAYSFGGYGSSVAGSSISFGTTTNFSTVSRNAAASTRVAPPSSGRQEYNGLEKRSNKVLSPLPDTALPWVNLRTPAPTEGKKPLVVGMWGKLSPQHTPEMIDGSETQCEEEGDFILNTQGEPQGNIPLFLFETSEK</sequence>
<dbReference type="SUPFAM" id="SSF56112">
    <property type="entry name" value="Protein kinase-like (PK-like)"/>
    <property type="match status" value="1"/>
</dbReference>
<feature type="domain" description="Protein kinase" evidence="2">
    <location>
        <begin position="240"/>
        <end position="523"/>
    </location>
</feature>
<protein>
    <recommendedName>
        <fullName evidence="2">Protein kinase domain-containing protein</fullName>
    </recommendedName>
</protein>
<dbReference type="GO" id="GO:0005524">
    <property type="term" value="F:ATP binding"/>
    <property type="evidence" value="ECO:0007669"/>
    <property type="project" value="InterPro"/>
</dbReference>
<dbReference type="AlphaFoldDB" id="A0AAE1A2I8"/>
<dbReference type="CDD" id="cd00180">
    <property type="entry name" value="PKc"/>
    <property type="match status" value="1"/>
</dbReference>
<dbReference type="Pfam" id="PF00069">
    <property type="entry name" value="Pkinase"/>
    <property type="match status" value="1"/>
</dbReference>
<evidence type="ECO:0000259" key="2">
    <source>
        <dbReference type="PROSITE" id="PS50011"/>
    </source>
</evidence>
<dbReference type="GO" id="GO:0005634">
    <property type="term" value="C:nucleus"/>
    <property type="evidence" value="ECO:0007669"/>
    <property type="project" value="TreeGrafter"/>
</dbReference>
<dbReference type="Gene3D" id="1.10.510.10">
    <property type="entry name" value="Transferase(Phosphotransferase) domain 1"/>
    <property type="match status" value="1"/>
</dbReference>
<evidence type="ECO:0000313" key="3">
    <source>
        <dbReference type="EMBL" id="KAK3779321.1"/>
    </source>
</evidence>
<dbReference type="SMART" id="SM00220">
    <property type="entry name" value="S_TKc"/>
    <property type="match status" value="1"/>
</dbReference>
<feature type="compositionally biased region" description="Basic and acidic residues" evidence="1">
    <location>
        <begin position="161"/>
        <end position="170"/>
    </location>
</feature>
<dbReference type="InterPro" id="IPR011009">
    <property type="entry name" value="Kinase-like_dom_sf"/>
</dbReference>
<name>A0AAE1A2I8_9GAST</name>
<evidence type="ECO:0000313" key="4">
    <source>
        <dbReference type="Proteomes" id="UP001283361"/>
    </source>
</evidence>
<dbReference type="Proteomes" id="UP001283361">
    <property type="component" value="Unassembled WGS sequence"/>
</dbReference>
<comment type="caution">
    <text evidence="3">The sequence shown here is derived from an EMBL/GenBank/DDBJ whole genome shotgun (WGS) entry which is preliminary data.</text>
</comment>
<dbReference type="PROSITE" id="PS50011">
    <property type="entry name" value="PROTEIN_KINASE_DOM"/>
    <property type="match status" value="1"/>
</dbReference>
<keyword evidence="4" id="KW-1185">Reference proteome</keyword>
<dbReference type="PANTHER" id="PTHR44167:SF30">
    <property type="entry name" value="PHOSPHORYLASE KINASE"/>
    <property type="match status" value="1"/>
</dbReference>
<accession>A0AAE1A2I8</accession>
<dbReference type="GO" id="GO:0044773">
    <property type="term" value="P:mitotic DNA damage checkpoint signaling"/>
    <property type="evidence" value="ECO:0007669"/>
    <property type="project" value="TreeGrafter"/>
</dbReference>